<keyword evidence="5 7" id="KW-1133">Transmembrane helix</keyword>
<feature type="transmembrane region" description="Helical" evidence="7">
    <location>
        <begin position="198"/>
        <end position="220"/>
    </location>
</feature>
<feature type="transmembrane region" description="Helical" evidence="7">
    <location>
        <begin position="314"/>
        <end position="333"/>
    </location>
</feature>
<feature type="transmembrane region" description="Helical" evidence="7">
    <location>
        <begin position="227"/>
        <end position="249"/>
    </location>
</feature>
<comment type="caution">
    <text evidence="9">The sequence shown here is derived from an EMBL/GenBank/DDBJ whole genome shotgun (WGS) entry which is preliminary data.</text>
</comment>
<dbReference type="GO" id="GO:0005886">
    <property type="term" value="C:plasma membrane"/>
    <property type="evidence" value="ECO:0007669"/>
    <property type="project" value="UniProtKB-SubCell"/>
</dbReference>
<feature type="transmembrane region" description="Helical" evidence="7">
    <location>
        <begin position="367"/>
        <end position="387"/>
    </location>
</feature>
<comment type="subcellular location">
    <subcellularLocation>
        <location evidence="1">Cell membrane</location>
        <topology evidence="1">Multi-pass membrane protein</topology>
    </subcellularLocation>
</comment>
<feature type="transmembrane region" description="Helical" evidence="7">
    <location>
        <begin position="166"/>
        <end position="186"/>
    </location>
</feature>
<feature type="transmembrane region" description="Helical" evidence="7">
    <location>
        <begin position="111"/>
        <end position="132"/>
    </location>
</feature>
<dbReference type="Proteomes" id="UP000248333">
    <property type="component" value="Unassembled WGS sequence"/>
</dbReference>
<dbReference type="PIRSF" id="PIRSF017804">
    <property type="entry name" value="Secretion_EccD1"/>
    <property type="match status" value="1"/>
</dbReference>
<keyword evidence="6 7" id="KW-0472">Membrane</keyword>
<evidence type="ECO:0000256" key="3">
    <source>
        <dbReference type="ARBA" id="ARBA00022475"/>
    </source>
</evidence>
<evidence type="ECO:0000259" key="8">
    <source>
        <dbReference type="Pfam" id="PF19053"/>
    </source>
</evidence>
<feature type="transmembrane region" description="Helical" evidence="7">
    <location>
        <begin position="138"/>
        <end position="159"/>
    </location>
</feature>
<evidence type="ECO:0000313" key="10">
    <source>
        <dbReference type="Proteomes" id="UP000248333"/>
    </source>
</evidence>
<dbReference type="InterPro" id="IPR024962">
    <property type="entry name" value="YukD-like"/>
</dbReference>
<organism evidence="9 10">
    <name type="scientific">Micromonospora arborensis</name>
    <dbReference type="NCBI Taxonomy" id="2116518"/>
    <lineage>
        <taxon>Bacteria</taxon>
        <taxon>Bacillati</taxon>
        <taxon>Actinomycetota</taxon>
        <taxon>Actinomycetes</taxon>
        <taxon>Micromonosporales</taxon>
        <taxon>Micromonosporaceae</taxon>
        <taxon>Micromonospora</taxon>
    </lineage>
</organism>
<name>A0A318NBC2_9ACTN</name>
<dbReference type="Pfam" id="PF08817">
    <property type="entry name" value="YukD"/>
    <property type="match status" value="1"/>
</dbReference>
<protein>
    <submittedName>
        <fullName evidence="9">Type VII secretion integral membrane protein EccD</fullName>
    </submittedName>
</protein>
<feature type="transmembrane region" description="Helical" evidence="7">
    <location>
        <begin position="393"/>
        <end position="414"/>
    </location>
</feature>
<keyword evidence="4 7" id="KW-0812">Transmembrane</keyword>
<dbReference type="Gene3D" id="3.10.20.90">
    <property type="entry name" value="Phosphatidylinositol 3-kinase Catalytic Subunit, Chain A, domain 1"/>
    <property type="match status" value="1"/>
</dbReference>
<feature type="transmembrane region" description="Helical" evidence="7">
    <location>
        <begin position="255"/>
        <end position="275"/>
    </location>
</feature>
<evidence type="ECO:0000256" key="2">
    <source>
        <dbReference type="ARBA" id="ARBA00006162"/>
    </source>
</evidence>
<evidence type="ECO:0000256" key="7">
    <source>
        <dbReference type="SAM" id="Phobius"/>
    </source>
</evidence>
<dbReference type="InterPro" id="IPR006707">
    <property type="entry name" value="T7SS_EccD"/>
</dbReference>
<evidence type="ECO:0000256" key="5">
    <source>
        <dbReference type="ARBA" id="ARBA00022989"/>
    </source>
</evidence>
<sequence length="457" mass="47084">MCRLVVSGPGRQIDVAVPTNVLVADLLPALLHHLGGNLADAGLDHGGWVLQRLGGPPLDEESTAALLGLQDGETVYLRPRSDQIPPVDFDDLADGLATGVRGRSALWRPEMIRWSALGLFAIVLALGAIVLALSGPPLGRAICAGVVLLLCMGGAFGLTRAGADRAFGIVAAVGAIGYAGLAGMIVPDLTRDSSALVVGSPQLFSASVAVVTTAALTAMLVGWAGPFFAAIISAGLLSALGSALAAFVSLNAGQAAAVIAVVATVATIRVPLLAFRLARIYLPPLPTEPEHLQEDIDPEPSEQLLARTAVADRYMSGLYAGMALVVGVCLVVLARSGGWAPWTVLALVCLIRLLALRPMTSGWHRLAHALPAVTGLVVLALISVASAATPVRLALSVAVPLLGGLVLFALGRWLPERRLMPYWGRIGDILQLVSTVALVPVLLAALGVYEAVRALAG</sequence>
<accession>A0A318NBC2</accession>
<dbReference type="EMBL" id="PYBV01000047">
    <property type="protein sequence ID" value="PYC64868.1"/>
    <property type="molecule type" value="Genomic_DNA"/>
</dbReference>
<feature type="domain" description="EccD-like transmembrane" evidence="8">
    <location>
        <begin position="113"/>
        <end position="455"/>
    </location>
</feature>
<dbReference type="AlphaFoldDB" id="A0A318NBC2"/>
<reference evidence="9 10" key="1">
    <citation type="submission" date="2018-03" db="EMBL/GenBank/DDBJ databases">
        <title>Bioinformatic expansion and discovery of thiopeptide antibiotics.</title>
        <authorList>
            <person name="Schwalen C.J."/>
            <person name="Hudson G.A."/>
            <person name="Mitchell D.A."/>
        </authorList>
    </citation>
    <scope>NUCLEOTIDE SEQUENCE [LARGE SCALE GENOMIC DNA]</scope>
    <source>
        <strain evidence="9 10">NRRL 8041</strain>
    </source>
</reference>
<evidence type="ECO:0000313" key="9">
    <source>
        <dbReference type="EMBL" id="PYC64868.1"/>
    </source>
</evidence>
<keyword evidence="10" id="KW-1185">Reference proteome</keyword>
<evidence type="ECO:0000256" key="6">
    <source>
        <dbReference type="ARBA" id="ARBA00023136"/>
    </source>
</evidence>
<proteinExistence type="inferred from homology"/>
<gene>
    <name evidence="9" type="primary">eccD</name>
    <name evidence="9" type="ORF">C7C45_29250</name>
</gene>
<evidence type="ECO:0000256" key="4">
    <source>
        <dbReference type="ARBA" id="ARBA00022692"/>
    </source>
</evidence>
<evidence type="ECO:0000256" key="1">
    <source>
        <dbReference type="ARBA" id="ARBA00004651"/>
    </source>
</evidence>
<dbReference type="Pfam" id="PF19053">
    <property type="entry name" value="EccD"/>
    <property type="match status" value="1"/>
</dbReference>
<keyword evidence="3" id="KW-1003">Cell membrane</keyword>
<dbReference type="InterPro" id="IPR044049">
    <property type="entry name" value="EccD_transm"/>
</dbReference>
<feature type="transmembrane region" description="Helical" evidence="7">
    <location>
        <begin position="426"/>
        <end position="449"/>
    </location>
</feature>
<comment type="similarity">
    <text evidence="2">Belongs to the EccD/Snm4 family.</text>
</comment>
<dbReference type="NCBIfam" id="TIGR03920">
    <property type="entry name" value="T7SS_EccD"/>
    <property type="match status" value="1"/>
</dbReference>